<dbReference type="GO" id="GO:0006313">
    <property type="term" value="P:DNA transposition"/>
    <property type="evidence" value="ECO:0007669"/>
    <property type="project" value="InterPro"/>
</dbReference>
<dbReference type="InterPro" id="IPR003346">
    <property type="entry name" value="Transposase_20"/>
</dbReference>
<dbReference type="RefSeq" id="WP_072576676.1">
    <property type="nucleotide sequence ID" value="NZ_LWHB01000090.1"/>
</dbReference>
<dbReference type="Pfam" id="PF02371">
    <property type="entry name" value="Transposase_20"/>
    <property type="match status" value="1"/>
</dbReference>
<dbReference type="PANTHER" id="PTHR33055">
    <property type="entry name" value="TRANSPOSASE FOR INSERTION SEQUENCE ELEMENT IS1111A"/>
    <property type="match status" value="1"/>
</dbReference>
<protein>
    <submittedName>
        <fullName evidence="2">Transposase IS116/IS110/IS902 family</fullName>
    </submittedName>
</protein>
<proteinExistence type="predicted"/>
<gene>
    <name evidence="2" type="ORF">NCTC13337_00335</name>
</gene>
<dbReference type="AlphaFoldDB" id="A0A380MNN9"/>
<reference evidence="2 3" key="1">
    <citation type="submission" date="2018-06" db="EMBL/GenBank/DDBJ databases">
        <authorList>
            <consortium name="Pathogen Informatics"/>
            <person name="Doyle S."/>
        </authorList>
    </citation>
    <scope>NUCLEOTIDE SEQUENCE [LARGE SCALE GENOMIC DNA]</scope>
    <source>
        <strain evidence="2 3">NCTC13337</strain>
    </source>
</reference>
<dbReference type="PANTHER" id="PTHR33055:SF3">
    <property type="entry name" value="PUTATIVE TRANSPOSASE FOR IS117-RELATED"/>
    <property type="match status" value="1"/>
</dbReference>
<evidence type="ECO:0000313" key="3">
    <source>
        <dbReference type="Proteomes" id="UP000254601"/>
    </source>
</evidence>
<dbReference type="GO" id="GO:0003677">
    <property type="term" value="F:DNA binding"/>
    <property type="evidence" value="ECO:0007669"/>
    <property type="project" value="InterPro"/>
</dbReference>
<dbReference type="OrthoDB" id="9795150at2"/>
<evidence type="ECO:0000313" key="2">
    <source>
        <dbReference type="EMBL" id="SUO93646.1"/>
    </source>
</evidence>
<dbReference type="GO" id="GO:0004803">
    <property type="term" value="F:transposase activity"/>
    <property type="evidence" value="ECO:0007669"/>
    <property type="project" value="InterPro"/>
</dbReference>
<organism evidence="2 3">
    <name type="scientific">Suttonella ornithocola</name>
    <dbReference type="NCBI Taxonomy" id="279832"/>
    <lineage>
        <taxon>Bacteria</taxon>
        <taxon>Pseudomonadati</taxon>
        <taxon>Pseudomonadota</taxon>
        <taxon>Gammaproteobacteria</taxon>
        <taxon>Cardiobacteriales</taxon>
        <taxon>Cardiobacteriaceae</taxon>
        <taxon>Suttonella</taxon>
    </lineage>
</organism>
<accession>A0A380MNN9</accession>
<keyword evidence="3" id="KW-1185">Reference proteome</keyword>
<dbReference type="InterPro" id="IPR047650">
    <property type="entry name" value="Transpos_IS110"/>
</dbReference>
<evidence type="ECO:0000259" key="1">
    <source>
        <dbReference type="Pfam" id="PF02371"/>
    </source>
</evidence>
<feature type="domain" description="Transposase IS116/IS110/IS902 C-terminal" evidence="1">
    <location>
        <begin position="20"/>
        <end position="94"/>
    </location>
</feature>
<name>A0A380MNN9_9GAMM</name>
<dbReference type="EMBL" id="UHIC01000001">
    <property type="protein sequence ID" value="SUO93646.1"/>
    <property type="molecule type" value="Genomic_DNA"/>
</dbReference>
<sequence length="149" mass="16454">MQKEIQTLILEHPELSQRRQLLQTIPGIGERTIPYLLGLLGDTSKFSDVKKLISFVGLAPRHHQSGSSVRGKSQIGRAGDSTIRSALFMPAIAVGFGKYAKFSPFATRLEANGKKRKAIVIALMRKLLSIAYAVIRNNEPFNPALHQMS</sequence>
<dbReference type="Proteomes" id="UP000254601">
    <property type="component" value="Unassembled WGS sequence"/>
</dbReference>